<organism evidence="3 4">
    <name type="scientific">Shinella fusca</name>
    <dbReference type="NCBI Taxonomy" id="544480"/>
    <lineage>
        <taxon>Bacteria</taxon>
        <taxon>Pseudomonadati</taxon>
        <taxon>Pseudomonadota</taxon>
        <taxon>Alphaproteobacteria</taxon>
        <taxon>Hyphomicrobiales</taxon>
        <taxon>Rhizobiaceae</taxon>
        <taxon>Shinella</taxon>
    </lineage>
</organism>
<dbReference type="Pfam" id="PF14331">
    <property type="entry name" value="IcmF-related_N"/>
    <property type="match status" value="1"/>
</dbReference>
<dbReference type="AlphaFoldDB" id="A0A7W7YS63"/>
<dbReference type="InterPro" id="IPR025743">
    <property type="entry name" value="TssM1_N"/>
</dbReference>
<dbReference type="RefSeq" id="WP_184141017.1">
    <property type="nucleotide sequence ID" value="NZ_JACHIK010000002.1"/>
</dbReference>
<feature type="transmembrane region" description="Helical" evidence="1">
    <location>
        <begin position="397"/>
        <end position="418"/>
    </location>
</feature>
<keyword evidence="1" id="KW-0472">Membrane</keyword>
<evidence type="ECO:0000313" key="4">
    <source>
        <dbReference type="Proteomes" id="UP000535406"/>
    </source>
</evidence>
<dbReference type="Proteomes" id="UP000535406">
    <property type="component" value="Unassembled WGS sequence"/>
</dbReference>
<reference evidence="3 4" key="1">
    <citation type="submission" date="2020-08" db="EMBL/GenBank/DDBJ databases">
        <title>Genomic Encyclopedia of Type Strains, Phase IV (KMG-IV): sequencing the most valuable type-strain genomes for metagenomic binning, comparative biology and taxonomic classification.</title>
        <authorList>
            <person name="Goeker M."/>
        </authorList>
    </citation>
    <scope>NUCLEOTIDE SEQUENCE [LARGE SCALE GENOMIC DNA]</scope>
    <source>
        <strain evidence="3 4">DSM 21319</strain>
    </source>
</reference>
<gene>
    <name evidence="3" type="ORF">HNQ66_000749</name>
</gene>
<proteinExistence type="predicted"/>
<accession>A0A7W7YS63</accession>
<comment type="caution">
    <text evidence="3">The sequence shown here is derived from an EMBL/GenBank/DDBJ whole genome shotgun (WGS) entry which is preliminary data.</text>
</comment>
<feature type="transmembrane region" description="Helical" evidence="1">
    <location>
        <begin position="40"/>
        <end position="58"/>
    </location>
</feature>
<dbReference type="EMBL" id="JACHIK010000002">
    <property type="protein sequence ID" value="MBB5041366.1"/>
    <property type="molecule type" value="Genomic_DNA"/>
</dbReference>
<evidence type="ECO:0000259" key="2">
    <source>
        <dbReference type="Pfam" id="PF14331"/>
    </source>
</evidence>
<evidence type="ECO:0000313" key="3">
    <source>
        <dbReference type="EMBL" id="MBB5041366.1"/>
    </source>
</evidence>
<evidence type="ECO:0000256" key="1">
    <source>
        <dbReference type="SAM" id="Phobius"/>
    </source>
</evidence>
<dbReference type="PANTHER" id="PTHR36153">
    <property type="entry name" value="INNER MEMBRANE PROTEIN-RELATED"/>
    <property type="match status" value="1"/>
</dbReference>
<feature type="domain" description="Type VI secretion system component TssM1 N-terminal" evidence="2">
    <location>
        <begin position="148"/>
        <end position="400"/>
    </location>
</feature>
<dbReference type="InterPro" id="IPR053156">
    <property type="entry name" value="T6SS_TssM-like"/>
</dbReference>
<keyword evidence="1" id="KW-0812">Transmembrane</keyword>
<keyword evidence="4" id="KW-1185">Reference proteome</keyword>
<protein>
    <submittedName>
        <fullName evidence="3">Type VI protein secretion system component VasK</fullName>
    </submittedName>
</protein>
<name>A0A7W7YS63_9HYPH</name>
<dbReference type="PANTHER" id="PTHR36153:SF1">
    <property type="entry name" value="TYPE VI SECRETION SYSTEM COMPONENT TSSM1"/>
    <property type="match status" value="1"/>
</dbReference>
<keyword evidence="1" id="KW-1133">Transmembrane helix</keyword>
<sequence>MRPWLLLFWLLGLAAALAASWFLAQQPPVDDPTLRTFLPLVPVVLWALVPVLFSRFFLKRAGPSETPALRELRRQVDAFLADRGLKGARGRYSVPFFLVVGPAGGGKTSLLEGSEMRLGMPKTIGPASWWVGPDAVFVEAQVSEGAGELFRLLRAVRPKLPVNGVLVVVSPADLVLADQLEQRMTAETIAAWFRQADEMLDQALPAYVLLSRTDLVPGFQEIFERIEPADRAQPWGFALSHDARQAKTVEALHAEIDAGFGDIVETMRRRHIELLSREADAIRCGHIHGFTAQIAAIQRIVMPAIDAMLPAGNGVWRGVLLRGIFMTSARQEMLSIDALLPELSRRFAMPRSGMLPPDLGVDDELNHGYFISGAVKKAILPEAGLVLKERQGASHPVLRWLPLAAALLVCAAGGYVLFTTFDHEIGLRRQVQEAVGNAAPLTSPARRGDVPDMLAALERLAAVDAMLAAEKPVPAYAFWLDKRDMLRNGIAGAKQAVRVNALVPEVIAWLEADLVDDGNDTAALNDLITLAEKAGDPASPQLKAWLEKRAPAIAGKGHARFVEEALAAVTEAGGLAVDPAYVEAARRRIAYRESLT</sequence>